<evidence type="ECO:0000259" key="8">
    <source>
        <dbReference type="Pfam" id="PF13145"/>
    </source>
</evidence>
<keyword evidence="10" id="KW-1185">Reference proteome</keyword>
<evidence type="ECO:0000256" key="3">
    <source>
        <dbReference type="ARBA" id="ARBA00022692"/>
    </source>
</evidence>
<organism evidence="9 10">
    <name type="scientific">Lentibacter algarum</name>
    <dbReference type="NCBI Taxonomy" id="576131"/>
    <lineage>
        <taxon>Bacteria</taxon>
        <taxon>Pseudomonadati</taxon>
        <taxon>Pseudomonadota</taxon>
        <taxon>Alphaproteobacteria</taxon>
        <taxon>Rhodobacterales</taxon>
        <taxon>Roseobacteraceae</taxon>
        <taxon>Lentibacter</taxon>
    </lineage>
</organism>
<dbReference type="PANTHER" id="PTHR47529">
    <property type="entry name" value="PEPTIDYL-PROLYL CIS-TRANS ISOMERASE D"/>
    <property type="match status" value="1"/>
</dbReference>
<keyword evidence="2" id="KW-1003">Cell membrane</keyword>
<name>A0A1H3KR07_9RHOB</name>
<accession>A0A1H3KR07</accession>
<evidence type="ECO:0000256" key="6">
    <source>
        <dbReference type="ARBA" id="ARBA00023186"/>
    </source>
</evidence>
<proteinExistence type="inferred from homology"/>
<protein>
    <submittedName>
        <fullName evidence="9">Peptidyl-prolyl cis-trans isomerase D</fullName>
    </submittedName>
</protein>
<evidence type="ECO:0000256" key="5">
    <source>
        <dbReference type="ARBA" id="ARBA00023136"/>
    </source>
</evidence>
<dbReference type="Gene3D" id="1.10.4030.10">
    <property type="entry name" value="Porin chaperone SurA, peptide-binding domain"/>
    <property type="match status" value="1"/>
</dbReference>
<dbReference type="SUPFAM" id="SSF54534">
    <property type="entry name" value="FKBP-like"/>
    <property type="match status" value="1"/>
</dbReference>
<keyword evidence="4" id="KW-1133">Transmembrane helix</keyword>
<dbReference type="SUPFAM" id="SSF109998">
    <property type="entry name" value="Triger factor/SurA peptide-binding domain-like"/>
    <property type="match status" value="1"/>
</dbReference>
<evidence type="ECO:0000256" key="7">
    <source>
        <dbReference type="ARBA" id="ARBA00038408"/>
    </source>
</evidence>
<reference evidence="9 10" key="1">
    <citation type="submission" date="2016-10" db="EMBL/GenBank/DDBJ databases">
        <authorList>
            <person name="de Groot N.N."/>
        </authorList>
    </citation>
    <scope>NUCLEOTIDE SEQUENCE [LARGE SCALE GENOMIC DNA]</scope>
    <source>
        <strain evidence="9 10">DSM 24677</strain>
    </source>
</reference>
<dbReference type="AlphaFoldDB" id="A0A1H3KR07"/>
<evidence type="ECO:0000256" key="1">
    <source>
        <dbReference type="ARBA" id="ARBA00004401"/>
    </source>
</evidence>
<dbReference type="InterPro" id="IPR000297">
    <property type="entry name" value="PPIase_PpiC"/>
</dbReference>
<evidence type="ECO:0000313" key="9">
    <source>
        <dbReference type="EMBL" id="SDY54607.1"/>
    </source>
</evidence>
<keyword evidence="9" id="KW-0413">Isomerase</keyword>
<dbReference type="PANTHER" id="PTHR47529:SF1">
    <property type="entry name" value="PERIPLASMIC CHAPERONE PPID"/>
    <property type="match status" value="1"/>
</dbReference>
<dbReference type="EMBL" id="FNPR01000002">
    <property type="protein sequence ID" value="SDY54607.1"/>
    <property type="molecule type" value="Genomic_DNA"/>
</dbReference>
<feature type="domain" description="PpiC" evidence="8">
    <location>
        <begin position="244"/>
        <end position="363"/>
    </location>
</feature>
<dbReference type="InterPro" id="IPR052029">
    <property type="entry name" value="PpiD_chaperone"/>
</dbReference>
<dbReference type="GO" id="GO:0003755">
    <property type="term" value="F:peptidyl-prolyl cis-trans isomerase activity"/>
    <property type="evidence" value="ECO:0007669"/>
    <property type="project" value="InterPro"/>
</dbReference>
<dbReference type="STRING" id="576131.SAMN05444486_102698"/>
<dbReference type="Pfam" id="PF13624">
    <property type="entry name" value="SurA_N_3"/>
    <property type="match status" value="1"/>
</dbReference>
<keyword evidence="5" id="KW-0472">Membrane</keyword>
<evidence type="ECO:0000313" key="10">
    <source>
        <dbReference type="Proteomes" id="UP000199026"/>
    </source>
</evidence>
<comment type="subcellular location">
    <subcellularLocation>
        <location evidence="1">Cell membrane</location>
        <topology evidence="1">Single-pass type II membrane protein</topology>
    </subcellularLocation>
</comment>
<dbReference type="GO" id="GO:0005886">
    <property type="term" value="C:plasma membrane"/>
    <property type="evidence" value="ECO:0007669"/>
    <property type="project" value="UniProtKB-SubCell"/>
</dbReference>
<dbReference type="Pfam" id="PF13145">
    <property type="entry name" value="Rotamase_2"/>
    <property type="match status" value="1"/>
</dbReference>
<comment type="similarity">
    <text evidence="7">Belongs to the PpiD chaperone family.</text>
</comment>
<dbReference type="Proteomes" id="UP000199026">
    <property type="component" value="Unassembled WGS sequence"/>
</dbReference>
<evidence type="ECO:0000256" key="2">
    <source>
        <dbReference type="ARBA" id="ARBA00022475"/>
    </source>
</evidence>
<dbReference type="InterPro" id="IPR027304">
    <property type="entry name" value="Trigger_fact/SurA_dom_sf"/>
</dbReference>
<keyword evidence="3" id="KW-0812">Transmembrane</keyword>
<dbReference type="OrthoDB" id="9768393at2"/>
<gene>
    <name evidence="9" type="ORF">SAMN05444486_102698</name>
</gene>
<dbReference type="GeneID" id="78124759"/>
<sequence>MSASGKTTKTLVWILMAMLILGLGGFGITNLGGSVRTVGAVGDKEITTQSYSRALRQMLQGQSSASGNALSFAEAQAQQLDRIVLSQLVATRSLDAETAALGLSVGDERLGRQIVETDAFKGIDGQFNRDDYRFRLQQIGLTERQYEEIVREEMARGIVQTALFSNIRTTASYADTIINFIGEERDFTWAILDETMLDAPLPEATEAELVAFHSENSANYKTPFLRKITFAMLTPEQMIETVEIDETTLQQLFNERAAELNRPERRLVERLVFSAEDIAQTAADAIAAGSTSFEDVVAERGLTLNDIDMGDVSLAELNDAGDAVFAAASGDVVGPLQTDLGPALFRISGVLSAVETSFEDVADELRDEYAQSRARRLIDTERESYEDLLAAGATLEELAAETMMELGMIEWHDRAEATPAGYAAFREAANRITLDDFPEIIELDDGGLIAMRLDAEEPAAEQPLSAVRAEVIEDERRLRLLNALESKADALAAELGEGRAFTSLEVAPRVESGLTRAEFLADAPPSLLVEAFALAAQGDTAVVRGADTVALLQLDMIIAPDVADPELASTRSLLESQYENDLAQDIYNMFVTDIQSRMPITLDEAAINAVNTQF</sequence>
<evidence type="ECO:0000256" key="4">
    <source>
        <dbReference type="ARBA" id="ARBA00022989"/>
    </source>
</evidence>
<dbReference type="RefSeq" id="WP_089890857.1">
    <property type="nucleotide sequence ID" value="NZ_CALLJM010000017.1"/>
</dbReference>
<keyword evidence="6" id="KW-0143">Chaperone</keyword>